<organism evidence="2">
    <name type="scientific">Deinococcus sonorensis KR-87</name>
    <dbReference type="NCBI Taxonomy" id="694439"/>
    <lineage>
        <taxon>Bacteria</taxon>
        <taxon>Thermotogati</taxon>
        <taxon>Deinococcota</taxon>
        <taxon>Deinococci</taxon>
        <taxon>Deinococcales</taxon>
        <taxon>Deinococcaceae</taxon>
        <taxon>Deinococcus</taxon>
    </lineage>
</organism>
<dbReference type="RefSeq" id="WP_350245016.1">
    <property type="nucleotide sequence ID" value="NZ_CP158299.1"/>
</dbReference>
<evidence type="ECO:0000256" key="1">
    <source>
        <dbReference type="SAM" id="Phobius"/>
    </source>
</evidence>
<name>A0AAU7UEG1_9DEIO</name>
<keyword evidence="1" id="KW-1133">Transmembrane helix</keyword>
<keyword evidence="1" id="KW-0472">Membrane</keyword>
<dbReference type="PANTHER" id="PTHR34980">
    <property type="entry name" value="INNER MEMBRANE PROTEIN-RELATED-RELATED"/>
    <property type="match status" value="1"/>
</dbReference>
<keyword evidence="1" id="KW-0812">Transmembrane</keyword>
<dbReference type="EMBL" id="CP158299">
    <property type="protein sequence ID" value="XBV86925.1"/>
    <property type="molecule type" value="Genomic_DNA"/>
</dbReference>
<feature type="transmembrane region" description="Helical" evidence="1">
    <location>
        <begin position="94"/>
        <end position="115"/>
    </location>
</feature>
<sequence>MNDYLTVLKNYATFTGRARRREYWMFSLINGIIIILLEVLLMVGGFSMTGASADGSVSPIAWVGIALMSVYTLGVLVPSLAVSVRRLHDTGRTGWLYLITLIPFVGSLILLVFLVQDSQPGDNKWGPNPKGAVAVTPAF</sequence>
<feature type="transmembrane region" description="Helical" evidence="1">
    <location>
        <begin position="60"/>
        <end position="82"/>
    </location>
</feature>
<evidence type="ECO:0000313" key="2">
    <source>
        <dbReference type="EMBL" id="XBV86925.1"/>
    </source>
</evidence>
<reference evidence="2" key="1">
    <citation type="submission" date="2024-06" db="EMBL/GenBank/DDBJ databases">
        <title>Draft Genome Sequence of Deinococcus sonorensis Type Strain KR-87, a Biofilm Producing Representative of the Genus Deinococcus.</title>
        <authorList>
            <person name="Boren L.S."/>
            <person name="Grosso R.A."/>
            <person name="Hugenberg-Cox A.N."/>
            <person name="Hill J.T.E."/>
            <person name="Albert C.M."/>
            <person name="Tuohy J.M."/>
        </authorList>
    </citation>
    <scope>NUCLEOTIDE SEQUENCE</scope>
    <source>
        <strain evidence="2">KR-87</strain>
    </source>
</reference>
<feature type="transmembrane region" description="Helical" evidence="1">
    <location>
        <begin position="23"/>
        <end position="48"/>
    </location>
</feature>
<accession>A0AAU7UEG1</accession>
<dbReference type="Pfam" id="PF05656">
    <property type="entry name" value="DUF805"/>
    <property type="match status" value="1"/>
</dbReference>
<dbReference type="PANTHER" id="PTHR34980:SF2">
    <property type="entry name" value="INNER MEMBRANE PROTEIN YHAH-RELATED"/>
    <property type="match status" value="1"/>
</dbReference>
<dbReference type="KEGG" id="dsc:ABOD76_11625"/>
<dbReference type="GO" id="GO:0005886">
    <property type="term" value="C:plasma membrane"/>
    <property type="evidence" value="ECO:0007669"/>
    <property type="project" value="TreeGrafter"/>
</dbReference>
<proteinExistence type="predicted"/>
<dbReference type="AlphaFoldDB" id="A0AAU7UEG1"/>
<protein>
    <submittedName>
        <fullName evidence="2">DUF805 domain-containing protein</fullName>
    </submittedName>
</protein>
<gene>
    <name evidence="2" type="ORF">ABOD76_11625</name>
</gene>
<dbReference type="InterPro" id="IPR008523">
    <property type="entry name" value="DUF805"/>
</dbReference>